<dbReference type="Gene3D" id="2.130.10.10">
    <property type="entry name" value="YVTN repeat-like/Quinoprotein amine dehydrogenase"/>
    <property type="match status" value="1"/>
</dbReference>
<dbReference type="Proteomes" id="UP001633002">
    <property type="component" value="Unassembled WGS sequence"/>
</dbReference>
<dbReference type="InterPro" id="IPR015943">
    <property type="entry name" value="WD40/YVTN_repeat-like_dom_sf"/>
</dbReference>
<evidence type="ECO:0000256" key="2">
    <source>
        <dbReference type="ARBA" id="ARBA00022737"/>
    </source>
</evidence>
<keyword evidence="2" id="KW-0677">Repeat</keyword>
<evidence type="ECO:0000256" key="3">
    <source>
        <dbReference type="PROSITE-ProRule" id="PRU00221"/>
    </source>
</evidence>
<dbReference type="InterPro" id="IPR001680">
    <property type="entry name" value="WD40_rpt"/>
</dbReference>
<accession>A0ABD3I7T9</accession>
<dbReference type="SMART" id="SM00320">
    <property type="entry name" value="WD40"/>
    <property type="match status" value="5"/>
</dbReference>
<feature type="region of interest" description="Disordered" evidence="4">
    <location>
        <begin position="664"/>
        <end position="700"/>
    </location>
</feature>
<feature type="repeat" description="WD" evidence="3">
    <location>
        <begin position="487"/>
        <end position="528"/>
    </location>
</feature>
<keyword evidence="1 3" id="KW-0853">WD repeat</keyword>
<evidence type="ECO:0000313" key="5">
    <source>
        <dbReference type="EMBL" id="KAL3699763.1"/>
    </source>
</evidence>
<gene>
    <name evidence="5" type="ORF">R1sor_017785</name>
</gene>
<protein>
    <submittedName>
        <fullName evidence="5">Uncharacterized protein</fullName>
    </submittedName>
</protein>
<evidence type="ECO:0000256" key="4">
    <source>
        <dbReference type="SAM" id="MobiDB-lite"/>
    </source>
</evidence>
<dbReference type="PANTHER" id="PTHR14107:SF16">
    <property type="entry name" value="AT02583P"/>
    <property type="match status" value="1"/>
</dbReference>
<dbReference type="PROSITE" id="PS50294">
    <property type="entry name" value="WD_REPEATS_REGION"/>
    <property type="match status" value="1"/>
</dbReference>
<dbReference type="PROSITE" id="PS50082">
    <property type="entry name" value="WD_REPEATS_2"/>
    <property type="match status" value="1"/>
</dbReference>
<dbReference type="SUPFAM" id="SSF50978">
    <property type="entry name" value="WD40 repeat-like"/>
    <property type="match status" value="1"/>
</dbReference>
<dbReference type="PANTHER" id="PTHR14107">
    <property type="entry name" value="WD REPEAT PROTEIN"/>
    <property type="match status" value="1"/>
</dbReference>
<evidence type="ECO:0000313" key="6">
    <source>
        <dbReference type="Proteomes" id="UP001633002"/>
    </source>
</evidence>
<proteinExistence type="predicted"/>
<dbReference type="InterPro" id="IPR036322">
    <property type="entry name" value="WD40_repeat_dom_sf"/>
</dbReference>
<keyword evidence="6" id="KW-1185">Reference proteome</keyword>
<dbReference type="InterPro" id="IPR051362">
    <property type="entry name" value="WD_repeat_creC_regulators"/>
</dbReference>
<dbReference type="EMBL" id="JBJQOH010000001">
    <property type="protein sequence ID" value="KAL3699763.1"/>
    <property type="molecule type" value="Genomic_DNA"/>
</dbReference>
<organism evidence="5 6">
    <name type="scientific">Riccia sorocarpa</name>
    <dbReference type="NCBI Taxonomy" id="122646"/>
    <lineage>
        <taxon>Eukaryota</taxon>
        <taxon>Viridiplantae</taxon>
        <taxon>Streptophyta</taxon>
        <taxon>Embryophyta</taxon>
        <taxon>Marchantiophyta</taxon>
        <taxon>Marchantiopsida</taxon>
        <taxon>Marchantiidae</taxon>
        <taxon>Marchantiales</taxon>
        <taxon>Ricciaceae</taxon>
        <taxon>Riccia</taxon>
    </lineage>
</organism>
<sequence length="700" mass="76299">MTKTQDAWTDSALLVLLMDDEVHFYYCTSGAERSLTPGRGRDRRQRKVPGVFYSRGWMVARFEGGCGSARRHFTFFDTGPCDLWKSLLSDSSFRGRLAGRAKCEAWVDSKEIDYMTNQLGIIIGRKRSVVCWKYWRGRRGTEIRLMAAPNSQSPSVRTHFKTPEGRYKLSHEKTHPASLLHYSHGKTITQVTLAHLKDKPLQTPSTSSSSSSTGGVGARFSAARLLGTGNGSRGLVFGGGNGFSGRLTGGGKSTTVSTGGVGLSNGPLASSYDGEGTFLIFNVGDALFVSDYNSQDKDPVKCLQFSNANPISHTYDPDAKDGHDLLIGLTSGDVYTASLRQQLQDPGKKLIGAMHYNKDGAINSSRCTSVAWVPHADGLFVVSHADGNLYIYDKNKDGSGDVPFPPVKDPAQFSVAHARSSKEPRFAKYSLPHLSDRPSNPIARWHVCQGSINEVAFSPNGMYLATVGRDGYLRVFEYSKEQLTCGSKSYFGALLCCAWSPDGKYVLTGGEDDLVQVWSMEDQRVVAWGEGHNSWVSAVAFDPYWVAPPSDESGESVTYRFGSVGQDTQLLLWDLAMDEVVVPLRRLGGTLSGSPAFRDAGAQSARWESVQPVGILHPAPVRKEVPKLAPVMAHRVHAEPLSSLIFTKEAILTACHEGHVKIWDRPGVQGDSPARNSDSADVSSKEKLQPAKSGLSQFKQ</sequence>
<reference evidence="5 6" key="1">
    <citation type="submission" date="2024-09" db="EMBL/GenBank/DDBJ databases">
        <title>Chromosome-scale assembly of Riccia sorocarpa.</title>
        <authorList>
            <person name="Paukszto L."/>
        </authorList>
    </citation>
    <scope>NUCLEOTIDE SEQUENCE [LARGE SCALE GENOMIC DNA]</scope>
    <source>
        <strain evidence="5">LP-2024</strain>
        <tissue evidence="5">Aerial parts of the thallus</tissue>
    </source>
</reference>
<dbReference type="Pfam" id="PF00400">
    <property type="entry name" value="WD40"/>
    <property type="match status" value="2"/>
</dbReference>
<name>A0ABD3I7T9_9MARC</name>
<evidence type="ECO:0000256" key="1">
    <source>
        <dbReference type="ARBA" id="ARBA00022574"/>
    </source>
</evidence>
<dbReference type="AlphaFoldDB" id="A0ABD3I7T9"/>
<comment type="caution">
    <text evidence="5">The sequence shown here is derived from an EMBL/GenBank/DDBJ whole genome shotgun (WGS) entry which is preliminary data.</text>
</comment>